<sequence length="53" mass="6065">MRKENLGYSINNSVQRKNDTMFQSAVISLFKALTSWDKSHHLSLDLILRSRGG</sequence>
<evidence type="ECO:0000313" key="2">
    <source>
        <dbReference type="Proteomes" id="UP001610335"/>
    </source>
</evidence>
<dbReference type="EMBL" id="JBFXLS010000052">
    <property type="protein sequence ID" value="KAL2823473.1"/>
    <property type="molecule type" value="Genomic_DNA"/>
</dbReference>
<organism evidence="1 2">
    <name type="scientific">Aspergillus cavernicola</name>
    <dbReference type="NCBI Taxonomy" id="176166"/>
    <lineage>
        <taxon>Eukaryota</taxon>
        <taxon>Fungi</taxon>
        <taxon>Dikarya</taxon>
        <taxon>Ascomycota</taxon>
        <taxon>Pezizomycotina</taxon>
        <taxon>Eurotiomycetes</taxon>
        <taxon>Eurotiomycetidae</taxon>
        <taxon>Eurotiales</taxon>
        <taxon>Aspergillaceae</taxon>
        <taxon>Aspergillus</taxon>
        <taxon>Aspergillus subgen. Nidulantes</taxon>
    </lineage>
</organism>
<evidence type="ECO:0000313" key="1">
    <source>
        <dbReference type="EMBL" id="KAL2823473.1"/>
    </source>
</evidence>
<accession>A0ABR4I6V3</accession>
<dbReference type="Proteomes" id="UP001610335">
    <property type="component" value="Unassembled WGS sequence"/>
</dbReference>
<name>A0ABR4I6V3_9EURO</name>
<comment type="caution">
    <text evidence="1">The sequence shown here is derived from an EMBL/GenBank/DDBJ whole genome shotgun (WGS) entry which is preliminary data.</text>
</comment>
<protein>
    <submittedName>
        <fullName evidence="1">Uncharacterized protein</fullName>
    </submittedName>
</protein>
<keyword evidence="2" id="KW-1185">Reference proteome</keyword>
<reference evidence="1 2" key="1">
    <citation type="submission" date="2024-07" db="EMBL/GenBank/DDBJ databases">
        <title>Section-level genome sequencing and comparative genomics of Aspergillus sections Usti and Cavernicolus.</title>
        <authorList>
            <consortium name="Lawrence Berkeley National Laboratory"/>
            <person name="Nybo J.L."/>
            <person name="Vesth T.C."/>
            <person name="Theobald S."/>
            <person name="Frisvad J.C."/>
            <person name="Larsen T.O."/>
            <person name="Kjaerboelling I."/>
            <person name="Rothschild-Mancinelli K."/>
            <person name="Lyhne E.K."/>
            <person name="Kogle M.E."/>
            <person name="Barry K."/>
            <person name="Clum A."/>
            <person name="Na H."/>
            <person name="Ledsgaard L."/>
            <person name="Lin J."/>
            <person name="Lipzen A."/>
            <person name="Kuo A."/>
            <person name="Riley R."/>
            <person name="Mondo S."/>
            <person name="LaButti K."/>
            <person name="Haridas S."/>
            <person name="Pangalinan J."/>
            <person name="Salamov A.A."/>
            <person name="Simmons B.A."/>
            <person name="Magnuson J.K."/>
            <person name="Chen J."/>
            <person name="Drula E."/>
            <person name="Henrissat B."/>
            <person name="Wiebenga A."/>
            <person name="Lubbers R.J."/>
            <person name="Gomes A.C."/>
            <person name="Makela M.R."/>
            <person name="Stajich J."/>
            <person name="Grigoriev I.V."/>
            <person name="Mortensen U.H."/>
            <person name="De vries R.P."/>
            <person name="Baker S.E."/>
            <person name="Andersen M.R."/>
        </authorList>
    </citation>
    <scope>NUCLEOTIDE SEQUENCE [LARGE SCALE GENOMIC DNA]</scope>
    <source>
        <strain evidence="1 2">CBS 600.67</strain>
    </source>
</reference>
<gene>
    <name evidence="1" type="ORF">BDW59DRAFT_148660</name>
</gene>
<proteinExistence type="predicted"/>